<protein>
    <recommendedName>
        <fullName evidence="1">DUF2344 domain-containing protein</fullName>
    </recommendedName>
</protein>
<dbReference type="InterPro" id="IPR018768">
    <property type="entry name" value="DUF2344"/>
</dbReference>
<name>L7VPM7_THES1</name>
<dbReference type="Pfam" id="PF10105">
    <property type="entry name" value="DUF2344"/>
    <property type="match status" value="1"/>
</dbReference>
<dbReference type="NCBIfam" id="TIGR03936">
    <property type="entry name" value="sam_1_link_chp"/>
    <property type="match status" value="1"/>
</dbReference>
<dbReference type="PATRIC" id="fig|1121335.3.peg.495"/>
<keyword evidence="3" id="KW-1185">Reference proteome</keyword>
<sequence length="228" mass="26054">MKIRFRFDRGEELKYIGHLDVMRLFERAFKRAEIPVTHSQGFNPRPHIVFAQPMALGLSSEGEFADVELDEDYEPYDFIERLNSALPAGVRVTDAKKVKNGKNIMAIVEAARYRIDFGLVPEKNIDGVISEVLNRDRIIVLKKTKSGEKEFDIRPLIYELTGGRNGGDSYFFNVLLAAGQENNVRPELFITGVETCTNSDIEILRMHRIMLYGRAGDRWLPLDDGKFL</sequence>
<evidence type="ECO:0000259" key="1">
    <source>
        <dbReference type="Pfam" id="PF10105"/>
    </source>
</evidence>
<feature type="domain" description="DUF2344" evidence="1">
    <location>
        <begin position="2"/>
        <end position="186"/>
    </location>
</feature>
<gene>
    <name evidence="2" type="ordered locus">Cst_c05110</name>
</gene>
<reference evidence="2 3" key="1">
    <citation type="journal article" date="2013" name="Genome Announc.">
        <title>Complete genome sequence of Clostridium stercorarium subsp. stercorarium strain DSM 8532, a thermophilic degrader of plant cell wall fibers.</title>
        <authorList>
            <person name="Poehlein A."/>
            <person name="Zverlov V.V."/>
            <person name="Daniel R."/>
            <person name="Schwarz W.H."/>
            <person name="Liebl W."/>
        </authorList>
    </citation>
    <scope>NUCLEOTIDE SEQUENCE [LARGE SCALE GENOMIC DNA]</scope>
    <source>
        <strain evidence="3">ATCC 35414 / DSM 8532 / NCIMB 11754</strain>
    </source>
</reference>
<dbReference type="STRING" id="1121335.Cst_c05110"/>
<organism evidence="2 3">
    <name type="scientific">Thermoclostridium stercorarium (strain ATCC 35414 / DSM 8532 / NCIMB 11754)</name>
    <name type="common">Clostridium stercorarium</name>
    <dbReference type="NCBI Taxonomy" id="1121335"/>
    <lineage>
        <taxon>Bacteria</taxon>
        <taxon>Bacillati</taxon>
        <taxon>Bacillota</taxon>
        <taxon>Clostridia</taxon>
        <taxon>Eubacteriales</taxon>
        <taxon>Oscillospiraceae</taxon>
        <taxon>Thermoclostridium</taxon>
    </lineage>
</organism>
<dbReference type="RefSeq" id="WP_015358225.1">
    <property type="nucleotide sequence ID" value="NC_020134.1"/>
</dbReference>
<dbReference type="EMBL" id="CP004044">
    <property type="protein sequence ID" value="AGC67533.1"/>
    <property type="molecule type" value="Genomic_DNA"/>
</dbReference>
<accession>L7VPM7</accession>
<dbReference type="AlphaFoldDB" id="L7VPM7"/>
<evidence type="ECO:0000313" key="3">
    <source>
        <dbReference type="Proteomes" id="UP000011220"/>
    </source>
</evidence>
<dbReference type="Proteomes" id="UP000011220">
    <property type="component" value="Chromosome"/>
</dbReference>
<evidence type="ECO:0000313" key="2">
    <source>
        <dbReference type="EMBL" id="AGC67533.1"/>
    </source>
</evidence>
<dbReference type="eggNOG" id="COG5011">
    <property type="taxonomic scope" value="Bacteria"/>
</dbReference>
<proteinExistence type="predicted"/>
<dbReference type="KEGG" id="css:Cst_c05110"/>